<gene>
    <name evidence="1" type="ORF">LHCIRMBIA953_00833</name>
</gene>
<comment type="caution">
    <text evidence="1">The sequence shown here is derived from an EMBL/GenBank/DDBJ whole genome shotgun (WGS) entry which is preliminary data.</text>
</comment>
<dbReference type="AlphaFoldDB" id="U4QEN7"/>
<dbReference type="Proteomes" id="UP000017243">
    <property type="component" value="Unassembled WGS sequence"/>
</dbReference>
<proteinExistence type="predicted"/>
<dbReference type="EMBL" id="CBUH010000144">
    <property type="protein sequence ID" value="CDI43028.1"/>
    <property type="molecule type" value="Genomic_DNA"/>
</dbReference>
<dbReference type="RefSeq" id="WP_023061764.1">
    <property type="nucleotide sequence ID" value="NZ_CBUH010000144.1"/>
</dbReference>
<protein>
    <submittedName>
        <fullName evidence="1">Uncharacterized protein</fullName>
    </submittedName>
</protein>
<name>U4QEN7_LACHE</name>
<evidence type="ECO:0000313" key="1">
    <source>
        <dbReference type="EMBL" id="CDI43028.1"/>
    </source>
</evidence>
<sequence>MSLSDKERKHIEEIIKANEWFTYEEAESQIRKYWNSDNNKKGNYLSIQRRQLQKIIRSDIKGTYLKINERKPSTTDEEWLEQTAYKGWSKNHFLPNKIEKLHVFPKYDYLFKENEQSIVLSALDDKFYDRKKSNMRDIYEKMYGTPGKGKTKYLMTKPYLFALKLEIERREYPTKTLYCQPDSPKYILQYFG</sequence>
<organism evidence="1 2">
    <name type="scientific">Lactobacillus helveticus CIRM-BIA 953</name>
    <dbReference type="NCBI Taxonomy" id="1226335"/>
    <lineage>
        <taxon>Bacteria</taxon>
        <taxon>Bacillati</taxon>
        <taxon>Bacillota</taxon>
        <taxon>Bacilli</taxon>
        <taxon>Lactobacillales</taxon>
        <taxon>Lactobacillaceae</taxon>
        <taxon>Lactobacillus</taxon>
    </lineage>
</organism>
<accession>U4QEN7</accession>
<reference evidence="1 2" key="1">
    <citation type="submission" date="2013-09" db="EMBL/GenBank/DDBJ databases">
        <title>Draft Genome Sequence of five Lactobacillus helveticus strains CIRM-BIA 101T, 103, 104, 951 and 953 isolated from milk product.</title>
        <authorList>
            <person name="Valence F."/>
            <person name="Chuat V."/>
            <person name="Ma L."/>
            <person name="Creno S."/>
            <person name="Falentin H."/>
            <person name="Lortal S."/>
            <person name="Bizet C."/>
            <person name="Clermont D."/>
            <person name="Loux V."/>
            <person name="Bouchier C."/>
            <person name="Cousin S."/>
        </authorList>
    </citation>
    <scope>NUCLEOTIDE SEQUENCE [LARGE SCALE GENOMIC DNA]</scope>
    <source>
        <strain evidence="1 2">CIRM-BIA 953</strain>
    </source>
</reference>
<evidence type="ECO:0000313" key="2">
    <source>
        <dbReference type="Proteomes" id="UP000017243"/>
    </source>
</evidence>